<dbReference type="InterPro" id="IPR048012">
    <property type="entry name" value="BfmA-like_N"/>
</dbReference>
<proteinExistence type="predicted"/>
<dbReference type="NCBIfam" id="NF041200">
    <property type="entry name" value="mob_BfmA_Nterm"/>
    <property type="match status" value="1"/>
</dbReference>
<evidence type="ECO:0000313" key="2">
    <source>
        <dbReference type="Proteomes" id="UP001517367"/>
    </source>
</evidence>
<comment type="caution">
    <text evidence="1">The sequence shown here is derived from an EMBL/GenBank/DDBJ whole genome shotgun (WGS) entry which is preliminary data.</text>
</comment>
<evidence type="ECO:0000313" key="1">
    <source>
        <dbReference type="EMBL" id="MFN0293675.1"/>
    </source>
</evidence>
<protein>
    <submittedName>
        <fullName evidence="1">BfmA/BtgA family mobilization protein</fullName>
    </submittedName>
</protein>
<keyword evidence="2" id="KW-1185">Reference proteome</keyword>
<reference evidence="1 2" key="1">
    <citation type="submission" date="2024-12" db="EMBL/GenBank/DDBJ databases">
        <authorList>
            <person name="Hu S."/>
        </authorList>
    </citation>
    <scope>NUCLEOTIDE SEQUENCE [LARGE SCALE GENOMIC DNA]</scope>
    <source>
        <strain evidence="1 2">P-25</strain>
    </source>
</reference>
<dbReference type="Proteomes" id="UP001517367">
    <property type="component" value="Unassembled WGS sequence"/>
</dbReference>
<organism evidence="1 2">
    <name type="scientific">Pedobacter helvus</name>
    <dbReference type="NCBI Taxonomy" id="2563444"/>
    <lineage>
        <taxon>Bacteria</taxon>
        <taxon>Pseudomonadati</taxon>
        <taxon>Bacteroidota</taxon>
        <taxon>Sphingobacteriia</taxon>
        <taxon>Sphingobacteriales</taxon>
        <taxon>Sphingobacteriaceae</taxon>
        <taxon>Pedobacter</taxon>
    </lineage>
</organism>
<dbReference type="RefSeq" id="WP_138729338.1">
    <property type="nucleotide sequence ID" value="NZ_SRMP02000051.1"/>
</dbReference>
<accession>A0ABW9JN62</accession>
<dbReference type="EMBL" id="SRMP02000051">
    <property type="protein sequence ID" value="MFN0293675.1"/>
    <property type="molecule type" value="Genomic_DNA"/>
</dbReference>
<sequence length="182" mass="21189">MGNERLRSIKYSEAEASKLEKLALKLGRPKRQVFLQMVEYFYRTKKDPLDINDDMLKATIMRHYKDYVGFIKTQENELLIPTKRDIGRMIDAQKKVITGFGLLAKQNEQMPGLIERQNQYLSGLETNYRRIAQLLKDKEHFKALFLGILESYASARDNLSALGSRKEKEQLLSTTLNQIKML</sequence>
<name>A0ABW9JN62_9SPHI</name>
<gene>
    <name evidence="1" type="ORF">E5L68_020020</name>
</gene>